<sequence>MENPVEALDAKLKKVEDEEVHNIPTTHDNNLTTLMHQMALLLNGHQQCLPQYAPTHRMPNLELPMFDGTDTLMWILKMERYFEVHHIDDIARMMDTILLCMSGQALAWFRCFQNWGKPPESWDEFRDSLYMRFGDARNVCSKFLGLEQEGSVEEYCSKFETLGALLPELQHVVLEAKFMNGLKTEIREDVRMLHPKDILDIMHRARLGEKKNNVALNSTKRKGTVKERSVIVKVVSWTDYNLISKNLATDLKLKLDMYGDYSVVLGSGKKVKGDGICRGVLLQIGNDTYVEDFFPLQMGEDDEVILGNLWLVALGKMEVDWKNLPMKLKDSPCVKRKAEQADERNGGTPPYSNYSVSQDSQWRPPWGFPLGCGPSSFILYGLFICQVFDILTFPTTSQILCSLRL</sequence>
<evidence type="ECO:0000256" key="1">
    <source>
        <dbReference type="SAM" id="MobiDB-lite"/>
    </source>
</evidence>
<dbReference type="CDD" id="cd00303">
    <property type="entry name" value="retropepsin_like"/>
    <property type="match status" value="1"/>
</dbReference>
<gene>
    <name evidence="3" type="primary">107991016</name>
</gene>
<dbReference type="PANTHER" id="PTHR15503:SF22">
    <property type="entry name" value="TRANSPOSON TY3-I GAG POLYPROTEIN"/>
    <property type="match status" value="1"/>
</dbReference>
<dbReference type="Pfam" id="PF03732">
    <property type="entry name" value="Retrotrans_gag"/>
    <property type="match status" value="1"/>
</dbReference>
<evidence type="ECO:0000259" key="2">
    <source>
        <dbReference type="Pfam" id="PF03732"/>
    </source>
</evidence>
<proteinExistence type="predicted"/>
<accession>A0A1S4DXQ7</accession>
<feature type="domain" description="Retrotransposon gag" evidence="2">
    <location>
        <begin position="99"/>
        <end position="183"/>
    </location>
</feature>
<dbReference type="Gramene" id="MELO3C002493.2.1">
    <property type="protein sequence ID" value="MELO3C002493.2.1"/>
    <property type="gene ID" value="MELO3C002493.2"/>
</dbReference>
<protein>
    <recommendedName>
        <fullName evidence="2">Retrotransposon gag domain-containing protein</fullName>
    </recommendedName>
</protein>
<feature type="region of interest" description="Disordered" evidence="1">
    <location>
        <begin position="337"/>
        <end position="356"/>
    </location>
</feature>
<dbReference type="AlphaFoldDB" id="A0A1S4DXQ7"/>
<dbReference type="EnsemblPlants" id="MELO3C002493.2.1">
    <property type="protein sequence ID" value="MELO3C002493.2.1"/>
    <property type="gene ID" value="MELO3C002493.2"/>
</dbReference>
<dbReference type="PANTHER" id="PTHR15503">
    <property type="entry name" value="LDOC1 RELATED"/>
    <property type="match status" value="1"/>
</dbReference>
<evidence type="ECO:0000313" key="3">
    <source>
        <dbReference type="EnsemblPlants" id="MELO3C002493.2.1"/>
    </source>
</evidence>
<dbReference type="Gene3D" id="2.40.70.10">
    <property type="entry name" value="Acid Proteases"/>
    <property type="match status" value="1"/>
</dbReference>
<name>A0A1S4DXQ7_CUCME</name>
<organism evidence="3">
    <name type="scientific">Cucumis melo</name>
    <name type="common">Muskmelon</name>
    <dbReference type="NCBI Taxonomy" id="3656"/>
    <lineage>
        <taxon>Eukaryota</taxon>
        <taxon>Viridiplantae</taxon>
        <taxon>Streptophyta</taxon>
        <taxon>Embryophyta</taxon>
        <taxon>Tracheophyta</taxon>
        <taxon>Spermatophyta</taxon>
        <taxon>Magnoliopsida</taxon>
        <taxon>eudicotyledons</taxon>
        <taxon>Gunneridae</taxon>
        <taxon>Pentapetalae</taxon>
        <taxon>rosids</taxon>
        <taxon>fabids</taxon>
        <taxon>Cucurbitales</taxon>
        <taxon>Cucurbitaceae</taxon>
        <taxon>Benincaseae</taxon>
        <taxon>Cucumis</taxon>
    </lineage>
</organism>
<dbReference type="InterPro" id="IPR021109">
    <property type="entry name" value="Peptidase_aspartic_dom_sf"/>
</dbReference>
<reference evidence="3" key="1">
    <citation type="submission" date="2023-03" db="UniProtKB">
        <authorList>
            <consortium name="EnsemblPlants"/>
        </authorList>
    </citation>
    <scope>IDENTIFICATION</scope>
</reference>
<dbReference type="InterPro" id="IPR032567">
    <property type="entry name" value="RTL1-rel"/>
</dbReference>
<dbReference type="InterPro" id="IPR005162">
    <property type="entry name" value="Retrotrans_gag_dom"/>
</dbReference>